<dbReference type="KEGG" id="msil:METEAL_27510"/>
<evidence type="ECO:0008006" key="6">
    <source>
        <dbReference type="Google" id="ProtNLM"/>
    </source>
</evidence>
<sequence>MTAPSSHAVIPAWLVPFLSLPLRRLWDQPERLVLPLVQPGARILEVGPGSGWFTWPMALAVGPAGRILCVELQEPVRRRLARAAVRRHLAQVEVRACGAHDLGLEDLAGTLDLAVAIDVLHETPDPAATLRQMAATLRPGGRLLIREPKGHCPRALFEAEQAWAVQAGLAPAPWDKPSPMAALFQKV</sequence>
<dbReference type="GO" id="GO:0008168">
    <property type="term" value="F:methyltransferase activity"/>
    <property type="evidence" value="ECO:0007669"/>
    <property type="project" value="UniProtKB-KW"/>
</dbReference>
<protein>
    <recommendedName>
        <fullName evidence="6">Class I SAM-dependent methyltransferase</fullName>
    </recommendedName>
</protein>
<keyword evidence="2" id="KW-0808">Transferase</keyword>
<dbReference type="Gene3D" id="3.40.50.150">
    <property type="entry name" value="Vaccinia Virus protein VP39"/>
    <property type="match status" value="1"/>
</dbReference>
<dbReference type="GO" id="GO:0032259">
    <property type="term" value="P:methylation"/>
    <property type="evidence" value="ECO:0007669"/>
    <property type="project" value="UniProtKB-KW"/>
</dbReference>
<dbReference type="EMBL" id="AP027080">
    <property type="protein sequence ID" value="BDU73577.1"/>
    <property type="molecule type" value="Genomic_DNA"/>
</dbReference>
<dbReference type="SUPFAM" id="SSF53335">
    <property type="entry name" value="S-adenosyl-L-methionine-dependent methyltransferases"/>
    <property type="match status" value="1"/>
</dbReference>
<gene>
    <name evidence="4" type="ORF">METEAL_27510</name>
</gene>
<dbReference type="InterPro" id="IPR029063">
    <property type="entry name" value="SAM-dependent_MTases_sf"/>
</dbReference>
<accession>A0AA48GT72</accession>
<keyword evidence="5" id="KW-1185">Reference proteome</keyword>
<dbReference type="PANTHER" id="PTHR43464">
    <property type="entry name" value="METHYLTRANSFERASE"/>
    <property type="match status" value="1"/>
</dbReference>
<evidence type="ECO:0000256" key="2">
    <source>
        <dbReference type="ARBA" id="ARBA00022679"/>
    </source>
</evidence>
<reference evidence="5" key="1">
    <citation type="journal article" date="2023" name="Int. J. Syst. Evol. Microbiol.">
        <title>Mesoterricola silvestris gen. nov., sp. nov., Mesoterricola sediminis sp. nov., Geothrix oryzae sp. nov., Geothrix edaphica sp. nov., Geothrix rubra sp. nov., and Geothrix limicola sp. nov., six novel members of Acidobacteriota isolated from soils.</title>
        <authorList>
            <person name="Itoh H."/>
            <person name="Sugisawa Y."/>
            <person name="Mise K."/>
            <person name="Xu Z."/>
            <person name="Kuniyasu M."/>
            <person name="Ushijima N."/>
            <person name="Kawano K."/>
            <person name="Kobayashi E."/>
            <person name="Shiratori Y."/>
            <person name="Masuda Y."/>
            <person name="Senoo K."/>
        </authorList>
    </citation>
    <scope>NUCLEOTIDE SEQUENCE [LARGE SCALE GENOMIC DNA]</scope>
    <source>
        <strain evidence="5">W79</strain>
    </source>
</reference>
<dbReference type="RefSeq" id="WP_316412248.1">
    <property type="nucleotide sequence ID" value="NZ_AP027080.1"/>
</dbReference>
<dbReference type="AlphaFoldDB" id="A0AA48GT72"/>
<dbReference type="Pfam" id="PF13489">
    <property type="entry name" value="Methyltransf_23"/>
    <property type="match status" value="1"/>
</dbReference>
<name>A0AA48GT72_9BACT</name>
<proteinExistence type="predicted"/>
<keyword evidence="3" id="KW-0949">S-adenosyl-L-methionine</keyword>
<organism evidence="4 5">
    <name type="scientific">Mesoterricola silvestris</name>
    <dbReference type="NCBI Taxonomy" id="2927979"/>
    <lineage>
        <taxon>Bacteria</taxon>
        <taxon>Pseudomonadati</taxon>
        <taxon>Acidobacteriota</taxon>
        <taxon>Holophagae</taxon>
        <taxon>Holophagales</taxon>
        <taxon>Holophagaceae</taxon>
        <taxon>Mesoterricola</taxon>
    </lineage>
</organism>
<evidence type="ECO:0000256" key="3">
    <source>
        <dbReference type="ARBA" id="ARBA00022691"/>
    </source>
</evidence>
<evidence type="ECO:0000313" key="5">
    <source>
        <dbReference type="Proteomes" id="UP001238179"/>
    </source>
</evidence>
<evidence type="ECO:0000313" key="4">
    <source>
        <dbReference type="EMBL" id="BDU73577.1"/>
    </source>
</evidence>
<dbReference type="Proteomes" id="UP001238179">
    <property type="component" value="Chromosome"/>
</dbReference>
<dbReference type="CDD" id="cd02440">
    <property type="entry name" value="AdoMet_MTases"/>
    <property type="match status" value="1"/>
</dbReference>
<dbReference type="PANTHER" id="PTHR43464:SF19">
    <property type="entry name" value="UBIQUINONE BIOSYNTHESIS O-METHYLTRANSFERASE, MITOCHONDRIAL"/>
    <property type="match status" value="1"/>
</dbReference>
<keyword evidence="1" id="KW-0489">Methyltransferase</keyword>
<evidence type="ECO:0000256" key="1">
    <source>
        <dbReference type="ARBA" id="ARBA00022603"/>
    </source>
</evidence>